<comment type="caution">
    <text evidence="2">The sequence shown here is derived from an EMBL/GenBank/DDBJ whole genome shotgun (WGS) entry which is preliminary data.</text>
</comment>
<reference evidence="2 3" key="1">
    <citation type="submission" date="2020-03" db="EMBL/GenBank/DDBJ databases">
        <title>Genomic Encyclopedia of Type Strains, Phase IV (KMG-IV): sequencing the most valuable type-strain genomes for metagenomic binning, comparative biology and taxonomic classification.</title>
        <authorList>
            <person name="Goeker M."/>
        </authorList>
    </citation>
    <scope>NUCLEOTIDE SEQUENCE [LARGE SCALE GENOMIC DNA]</scope>
    <source>
        <strain evidence="2 3">DSM 24233</strain>
    </source>
</reference>
<dbReference type="SUPFAM" id="SSF141371">
    <property type="entry name" value="PilZ domain-like"/>
    <property type="match status" value="1"/>
</dbReference>
<gene>
    <name evidence="2" type="ORF">GGQ74_001250</name>
</gene>
<keyword evidence="3" id="KW-1185">Reference proteome</keyword>
<evidence type="ECO:0000259" key="1">
    <source>
        <dbReference type="Pfam" id="PF07238"/>
    </source>
</evidence>
<dbReference type="AlphaFoldDB" id="A0A846QKN0"/>
<dbReference type="Pfam" id="PF07238">
    <property type="entry name" value="PilZ"/>
    <property type="match status" value="1"/>
</dbReference>
<name>A0A846QKN0_9BACT</name>
<proteinExistence type="predicted"/>
<dbReference type="RefSeq" id="WP_167940651.1">
    <property type="nucleotide sequence ID" value="NZ_JAATJA010000001.1"/>
</dbReference>
<dbReference type="InterPro" id="IPR009875">
    <property type="entry name" value="PilZ_domain"/>
</dbReference>
<dbReference type="GO" id="GO:0035438">
    <property type="term" value="F:cyclic-di-GMP binding"/>
    <property type="evidence" value="ECO:0007669"/>
    <property type="project" value="InterPro"/>
</dbReference>
<dbReference type="EMBL" id="JAATJA010000001">
    <property type="protein sequence ID" value="NJB67610.1"/>
    <property type="molecule type" value="Genomic_DNA"/>
</dbReference>
<dbReference type="Gene3D" id="2.40.10.220">
    <property type="entry name" value="predicted glycosyltransferase like domains"/>
    <property type="match status" value="1"/>
</dbReference>
<evidence type="ECO:0000313" key="3">
    <source>
        <dbReference type="Proteomes" id="UP000580856"/>
    </source>
</evidence>
<sequence length="128" mass="14086">MDDRRKRSRVRTRFPGVVFCGGDDFSIATENLSLKGALCEVLDESVDGLVGEPCIMRITLSESAVIEVSGIIARAEGQVLAVDFENMDPDSYAHLRNVVRLMAEDADLIDEEQLTGGFGDEDDADFER</sequence>
<protein>
    <recommendedName>
        <fullName evidence="1">PilZ domain-containing protein</fullName>
    </recommendedName>
</protein>
<evidence type="ECO:0000313" key="2">
    <source>
        <dbReference type="EMBL" id="NJB67610.1"/>
    </source>
</evidence>
<accession>A0A846QKN0</accession>
<feature type="domain" description="PilZ" evidence="1">
    <location>
        <begin position="3"/>
        <end position="99"/>
    </location>
</feature>
<organism evidence="2 3">
    <name type="scientific">Desulfobaculum xiamenense</name>
    <dbReference type="NCBI Taxonomy" id="995050"/>
    <lineage>
        <taxon>Bacteria</taxon>
        <taxon>Pseudomonadati</taxon>
        <taxon>Thermodesulfobacteriota</taxon>
        <taxon>Desulfovibrionia</taxon>
        <taxon>Desulfovibrionales</taxon>
        <taxon>Desulfovibrionaceae</taxon>
        <taxon>Desulfobaculum</taxon>
    </lineage>
</organism>
<dbReference type="Proteomes" id="UP000580856">
    <property type="component" value="Unassembled WGS sequence"/>
</dbReference>